<evidence type="ECO:0000256" key="2">
    <source>
        <dbReference type="ARBA" id="ARBA00023125"/>
    </source>
</evidence>
<dbReference type="PATRIC" id="fig|1293598.4.peg.1740"/>
<dbReference type="InterPro" id="IPR001647">
    <property type="entry name" value="HTH_TetR"/>
</dbReference>
<dbReference type="EMBL" id="JQCE01000042">
    <property type="protein sequence ID" value="KRO16308.1"/>
    <property type="molecule type" value="Genomic_DNA"/>
</dbReference>
<feature type="domain" description="HTH tetR-type" evidence="5">
    <location>
        <begin position="9"/>
        <end position="69"/>
    </location>
</feature>
<accession>A0A0R2MRW2</accession>
<comment type="caution">
    <text evidence="6">The sequence shown here is derived from an EMBL/GenBank/DDBJ whole genome shotgun (WGS) entry which is preliminary data.</text>
</comment>
<dbReference type="RefSeq" id="WP_056993091.1">
    <property type="nucleotide sequence ID" value="NZ_JQCE01000042.1"/>
</dbReference>
<evidence type="ECO:0000256" key="3">
    <source>
        <dbReference type="ARBA" id="ARBA00023163"/>
    </source>
</evidence>
<dbReference type="SUPFAM" id="SSF46689">
    <property type="entry name" value="Homeodomain-like"/>
    <property type="match status" value="1"/>
</dbReference>
<keyword evidence="3" id="KW-0804">Transcription</keyword>
<dbReference type="Gene3D" id="1.10.10.60">
    <property type="entry name" value="Homeodomain-like"/>
    <property type="match status" value="1"/>
</dbReference>
<evidence type="ECO:0000256" key="1">
    <source>
        <dbReference type="ARBA" id="ARBA00023015"/>
    </source>
</evidence>
<keyword evidence="2 4" id="KW-0238">DNA-binding</keyword>
<dbReference type="Proteomes" id="UP000050969">
    <property type="component" value="Unassembled WGS sequence"/>
</dbReference>
<feature type="DNA-binding region" description="H-T-H motif" evidence="4">
    <location>
        <begin position="32"/>
        <end position="51"/>
    </location>
</feature>
<name>A0A0R2MRW2_9LACO</name>
<dbReference type="InterPro" id="IPR036271">
    <property type="entry name" value="Tet_transcr_reg_TetR-rel_C_sf"/>
</dbReference>
<organism evidence="6 7">
    <name type="scientific">Lacticaseibacillus saniviri JCM 17471 = DSM 24301</name>
    <dbReference type="NCBI Taxonomy" id="1293598"/>
    <lineage>
        <taxon>Bacteria</taxon>
        <taxon>Bacillati</taxon>
        <taxon>Bacillota</taxon>
        <taxon>Bacilli</taxon>
        <taxon>Lactobacillales</taxon>
        <taxon>Lactobacillaceae</taxon>
        <taxon>Lacticaseibacillus</taxon>
    </lineage>
</organism>
<dbReference type="SUPFAM" id="SSF48498">
    <property type="entry name" value="Tetracyclin repressor-like, C-terminal domain"/>
    <property type="match status" value="1"/>
</dbReference>
<dbReference type="AlphaFoldDB" id="A0A0R2MRW2"/>
<sequence length="203" mass="22967">MAQTRKRGDELLADIYAAVIAIMDESGYAAVNFKSVAERAGTNRPVLYRRWNNVFDLVFDAVRARNLDKAGSLLSEPVNTGHLRTDLLQIFQHFLDLSNLMGPEVLRAMVGEIGNADNALINRLKATRDSNLEIINRVLDLARHRGEQINAISDETKLLPFESIRYQIIISQQPLTTDFMINLVDEVMLPILTRQPGVEEHRE</sequence>
<dbReference type="Gene3D" id="1.10.357.10">
    <property type="entry name" value="Tetracycline Repressor, domain 2"/>
    <property type="match status" value="1"/>
</dbReference>
<evidence type="ECO:0000313" key="6">
    <source>
        <dbReference type="EMBL" id="KRO16308.1"/>
    </source>
</evidence>
<gene>
    <name evidence="6" type="ORF">IV56_GL001669</name>
</gene>
<evidence type="ECO:0000313" key="7">
    <source>
        <dbReference type="Proteomes" id="UP000050969"/>
    </source>
</evidence>
<reference evidence="6 7" key="1">
    <citation type="journal article" date="2015" name="Genome Announc.">
        <title>Expanding the biotechnology potential of lactobacilli through comparative genomics of 213 strains and associated genera.</title>
        <authorList>
            <person name="Sun Z."/>
            <person name="Harris H.M."/>
            <person name="McCann A."/>
            <person name="Guo C."/>
            <person name="Argimon S."/>
            <person name="Zhang W."/>
            <person name="Yang X."/>
            <person name="Jeffery I.B."/>
            <person name="Cooney J.C."/>
            <person name="Kagawa T.F."/>
            <person name="Liu W."/>
            <person name="Song Y."/>
            <person name="Salvetti E."/>
            <person name="Wrobel A."/>
            <person name="Rasinkangas P."/>
            <person name="Parkhill J."/>
            <person name="Rea M.C."/>
            <person name="O'Sullivan O."/>
            <person name="Ritari J."/>
            <person name="Douillard F.P."/>
            <person name="Paul Ross R."/>
            <person name="Yang R."/>
            <person name="Briner A.E."/>
            <person name="Felis G.E."/>
            <person name="de Vos W.M."/>
            <person name="Barrangou R."/>
            <person name="Klaenhammer T.R."/>
            <person name="Caufield P.W."/>
            <person name="Cui Y."/>
            <person name="Zhang H."/>
            <person name="O'Toole P.W."/>
        </authorList>
    </citation>
    <scope>NUCLEOTIDE SEQUENCE [LARGE SCALE GENOMIC DNA]</scope>
    <source>
        <strain evidence="6 7">DSM 24301</strain>
    </source>
</reference>
<evidence type="ECO:0000256" key="4">
    <source>
        <dbReference type="PROSITE-ProRule" id="PRU00335"/>
    </source>
</evidence>
<dbReference type="Pfam" id="PF16859">
    <property type="entry name" value="TetR_C_11"/>
    <property type="match status" value="1"/>
</dbReference>
<dbReference type="Pfam" id="PF00440">
    <property type="entry name" value="TetR_N"/>
    <property type="match status" value="1"/>
</dbReference>
<protein>
    <recommendedName>
        <fullName evidence="5">HTH tetR-type domain-containing protein</fullName>
    </recommendedName>
</protein>
<dbReference type="GO" id="GO:0003677">
    <property type="term" value="F:DNA binding"/>
    <property type="evidence" value="ECO:0007669"/>
    <property type="project" value="UniProtKB-UniRule"/>
</dbReference>
<dbReference type="PROSITE" id="PS50977">
    <property type="entry name" value="HTH_TETR_2"/>
    <property type="match status" value="1"/>
</dbReference>
<keyword evidence="7" id="KW-1185">Reference proteome</keyword>
<keyword evidence="1" id="KW-0805">Transcription regulation</keyword>
<dbReference type="InterPro" id="IPR009057">
    <property type="entry name" value="Homeodomain-like_sf"/>
</dbReference>
<proteinExistence type="predicted"/>
<dbReference type="STRING" id="1293598.IV56_GL001669"/>
<evidence type="ECO:0000259" key="5">
    <source>
        <dbReference type="PROSITE" id="PS50977"/>
    </source>
</evidence>
<dbReference type="InterPro" id="IPR011075">
    <property type="entry name" value="TetR_C"/>
</dbReference>